<reference evidence="1 2" key="1">
    <citation type="submission" date="2022-05" db="EMBL/GenBank/DDBJ databases">
        <authorList>
            <consortium name="Genoscope - CEA"/>
            <person name="William W."/>
        </authorList>
    </citation>
    <scope>NUCLEOTIDE SEQUENCE [LARGE SCALE GENOMIC DNA]</scope>
</reference>
<comment type="caution">
    <text evidence="1">The sequence shown here is derived from an EMBL/GenBank/DDBJ whole genome shotgun (WGS) entry which is preliminary data.</text>
</comment>
<feature type="non-terminal residue" evidence="1">
    <location>
        <position position="160"/>
    </location>
</feature>
<dbReference type="PANTHER" id="PTHR34615">
    <property type="entry name" value="PX DOMAIN-CONTAINING PROTEIN"/>
    <property type="match status" value="1"/>
</dbReference>
<organism evidence="1 2">
    <name type="scientific">Porites lobata</name>
    <dbReference type="NCBI Taxonomy" id="104759"/>
    <lineage>
        <taxon>Eukaryota</taxon>
        <taxon>Metazoa</taxon>
        <taxon>Cnidaria</taxon>
        <taxon>Anthozoa</taxon>
        <taxon>Hexacorallia</taxon>
        <taxon>Scleractinia</taxon>
        <taxon>Fungiina</taxon>
        <taxon>Poritidae</taxon>
        <taxon>Porites</taxon>
    </lineage>
</organism>
<keyword evidence="2" id="KW-1185">Reference proteome</keyword>
<evidence type="ECO:0000313" key="2">
    <source>
        <dbReference type="Proteomes" id="UP001159405"/>
    </source>
</evidence>
<sequence>MPKFRDTILLAHASRLINAEEFVLLYDLHKPKNPDLPYTNYECFDLDKMTDDECKTEFRFYKNDIYNLAEVFTLPDRIVCYNGVNVDMVEALCIFLKRFAYPCRYVDMIPRFGRPEPQLCMISNAVMNKMYQTWNRLLTDLNQDWLRPDHLEEFAVAVHN</sequence>
<gene>
    <name evidence="1" type="ORF">PLOB_00015701</name>
</gene>
<dbReference type="Proteomes" id="UP001159405">
    <property type="component" value="Unassembled WGS sequence"/>
</dbReference>
<name>A0ABN8RCX5_9CNID</name>
<proteinExistence type="predicted"/>
<dbReference type="PANTHER" id="PTHR34615:SF1">
    <property type="entry name" value="PX DOMAIN-CONTAINING PROTEIN"/>
    <property type="match status" value="1"/>
</dbReference>
<dbReference type="EMBL" id="CALNXK010000197">
    <property type="protein sequence ID" value="CAH3175145.1"/>
    <property type="molecule type" value="Genomic_DNA"/>
</dbReference>
<accession>A0ABN8RCX5</accession>
<protein>
    <submittedName>
        <fullName evidence="1">Uncharacterized protein</fullName>
    </submittedName>
</protein>
<evidence type="ECO:0000313" key="1">
    <source>
        <dbReference type="EMBL" id="CAH3175145.1"/>
    </source>
</evidence>